<proteinExistence type="predicted"/>
<keyword evidence="2" id="KW-1185">Reference proteome</keyword>
<organism evidence="1 2">
    <name type="scientific">Phenylobacterium haematophilum</name>
    <dbReference type="NCBI Taxonomy" id="98513"/>
    <lineage>
        <taxon>Bacteria</taxon>
        <taxon>Pseudomonadati</taxon>
        <taxon>Pseudomonadota</taxon>
        <taxon>Alphaproteobacteria</taxon>
        <taxon>Caulobacterales</taxon>
        <taxon>Caulobacteraceae</taxon>
        <taxon>Phenylobacterium</taxon>
    </lineage>
</organism>
<reference evidence="1 2" key="1">
    <citation type="submission" date="2020-08" db="EMBL/GenBank/DDBJ databases">
        <title>Genomic Encyclopedia of Type Strains, Phase IV (KMG-IV): sequencing the most valuable type-strain genomes for metagenomic binning, comparative biology and taxonomic classification.</title>
        <authorList>
            <person name="Goeker M."/>
        </authorList>
    </citation>
    <scope>NUCLEOTIDE SEQUENCE [LARGE SCALE GENOMIC DNA]</scope>
    <source>
        <strain evidence="1 2">DSM 21793</strain>
    </source>
</reference>
<evidence type="ECO:0000313" key="2">
    <source>
        <dbReference type="Proteomes" id="UP000530564"/>
    </source>
</evidence>
<dbReference type="RefSeq" id="WP_183774336.1">
    <property type="nucleotide sequence ID" value="NZ_JACIDK010000004.1"/>
</dbReference>
<dbReference type="EMBL" id="JACIDK010000004">
    <property type="protein sequence ID" value="MBB3892313.1"/>
    <property type="molecule type" value="Genomic_DNA"/>
</dbReference>
<sequence>MSKQPPVVAERYWVLGGRWDEAEDYLPWPRVYGPYRDYLTARASAGDLNDAEDPRVRYLVVVDVP</sequence>
<accession>A0A840A3R9</accession>
<evidence type="ECO:0000313" key="1">
    <source>
        <dbReference type="EMBL" id="MBB3892313.1"/>
    </source>
</evidence>
<name>A0A840A3R9_9CAUL</name>
<gene>
    <name evidence="1" type="ORF">GGQ61_003046</name>
</gene>
<comment type="caution">
    <text evidence="1">The sequence shown here is derived from an EMBL/GenBank/DDBJ whole genome shotgun (WGS) entry which is preliminary data.</text>
</comment>
<dbReference type="Proteomes" id="UP000530564">
    <property type="component" value="Unassembled WGS sequence"/>
</dbReference>
<dbReference type="AlphaFoldDB" id="A0A840A3R9"/>
<protein>
    <submittedName>
        <fullName evidence="1">Uncharacterized protein</fullName>
    </submittedName>
</protein>